<keyword evidence="2" id="KW-1185">Reference proteome</keyword>
<reference evidence="1 2" key="1">
    <citation type="journal article" date="2018" name="Biotechnol. Adv.">
        <title>Improved genomic resources and new bioinformatic workflow for the carcinogenic parasite Clonorchis sinensis: Biotechnological implications.</title>
        <authorList>
            <person name="Wang D."/>
            <person name="Korhonen P.K."/>
            <person name="Gasser R.B."/>
            <person name="Young N.D."/>
        </authorList>
    </citation>
    <scope>NUCLEOTIDE SEQUENCE [LARGE SCALE GENOMIC DNA]</scope>
    <source>
        <strain evidence="1">Cs-k2</strain>
    </source>
</reference>
<proteinExistence type="predicted"/>
<evidence type="ECO:0000313" key="2">
    <source>
        <dbReference type="Proteomes" id="UP000286415"/>
    </source>
</evidence>
<comment type="caution">
    <text evidence="1">The sequence shown here is derived from an EMBL/GenBank/DDBJ whole genome shotgun (WGS) entry which is preliminary data.</text>
</comment>
<accession>A0A8T1MLQ2</accession>
<gene>
    <name evidence="1" type="ORF">CSKR_201042</name>
</gene>
<evidence type="ECO:0000313" key="1">
    <source>
        <dbReference type="EMBL" id="KAG5449766.1"/>
    </source>
</evidence>
<dbReference type="EMBL" id="NIRI02000042">
    <property type="protein sequence ID" value="KAG5449766.1"/>
    <property type="molecule type" value="Genomic_DNA"/>
</dbReference>
<protein>
    <submittedName>
        <fullName evidence="1">Uncharacterized protein</fullName>
    </submittedName>
</protein>
<organism evidence="1 2">
    <name type="scientific">Clonorchis sinensis</name>
    <name type="common">Chinese liver fluke</name>
    <dbReference type="NCBI Taxonomy" id="79923"/>
    <lineage>
        <taxon>Eukaryota</taxon>
        <taxon>Metazoa</taxon>
        <taxon>Spiralia</taxon>
        <taxon>Lophotrochozoa</taxon>
        <taxon>Platyhelminthes</taxon>
        <taxon>Trematoda</taxon>
        <taxon>Digenea</taxon>
        <taxon>Opisthorchiida</taxon>
        <taxon>Opisthorchiata</taxon>
        <taxon>Opisthorchiidae</taxon>
        <taxon>Clonorchis</taxon>
    </lineage>
</organism>
<dbReference type="AlphaFoldDB" id="A0A8T1MLQ2"/>
<reference evidence="1 2" key="2">
    <citation type="journal article" date="2021" name="Genomics">
        <title>High-quality reference genome for Clonorchis sinensis.</title>
        <authorList>
            <person name="Young N.D."/>
            <person name="Stroehlein A.J."/>
            <person name="Kinkar L."/>
            <person name="Wang T."/>
            <person name="Sohn W.M."/>
            <person name="Chang B.C.H."/>
            <person name="Kaur P."/>
            <person name="Weisz D."/>
            <person name="Dudchenko O."/>
            <person name="Aiden E.L."/>
            <person name="Korhonen P.K."/>
            <person name="Gasser R.B."/>
        </authorList>
    </citation>
    <scope>NUCLEOTIDE SEQUENCE [LARGE SCALE GENOMIC DNA]</scope>
    <source>
        <strain evidence="1">Cs-k2</strain>
    </source>
</reference>
<name>A0A8T1MLQ2_CLOSI</name>
<sequence length="111" mass="12369">MSLRSLVSRAVLRLTSMLFTRSPTATTNAAKCCGPVAVRQFVLLSLIAFLGRMWDSAIINLTIRLPCCLTGVRECRWSNADLCLVLRGSTFLCSHLWRKYSCSRAEALQQA</sequence>
<dbReference type="Proteomes" id="UP000286415">
    <property type="component" value="Unassembled WGS sequence"/>
</dbReference>